<dbReference type="GO" id="GO:0004109">
    <property type="term" value="F:coproporphyrinogen oxidase activity"/>
    <property type="evidence" value="ECO:0007669"/>
    <property type="project" value="InterPro"/>
</dbReference>
<dbReference type="InterPro" id="IPR007197">
    <property type="entry name" value="rSAM"/>
</dbReference>
<name>A0A2W7HV17_9PROT</name>
<dbReference type="EC" id="1.3.98.3" evidence="15"/>
<keyword evidence="7 15" id="KW-0949">S-adenosyl-L-methionine</keyword>
<feature type="binding site" evidence="17">
    <location>
        <position position="65"/>
    </location>
    <ligand>
        <name>[4Fe-4S] cluster</name>
        <dbReference type="ChEBI" id="CHEBI:49883"/>
        <note>4Fe-4S-S-AdoMet</note>
    </ligand>
</feature>
<feature type="binding site" evidence="16">
    <location>
        <position position="169"/>
    </location>
    <ligand>
        <name>S-adenosyl-L-methionine</name>
        <dbReference type="ChEBI" id="CHEBI:59789"/>
        <label>2</label>
    </ligand>
</feature>
<feature type="binding site" evidence="17">
    <location>
        <position position="62"/>
    </location>
    <ligand>
        <name>[4Fe-4S] cluster</name>
        <dbReference type="ChEBI" id="CHEBI:49883"/>
        <note>4Fe-4S-S-AdoMet</note>
    </ligand>
</feature>
<feature type="binding site" evidence="16">
    <location>
        <position position="109"/>
    </location>
    <ligand>
        <name>S-adenosyl-L-methionine</name>
        <dbReference type="ChEBI" id="CHEBI:59789"/>
        <label>1</label>
    </ligand>
</feature>
<dbReference type="EMBL" id="QKYU01000039">
    <property type="protein sequence ID" value="PZW37850.1"/>
    <property type="molecule type" value="Genomic_DNA"/>
</dbReference>
<feature type="binding site" evidence="16">
    <location>
        <position position="206"/>
    </location>
    <ligand>
        <name>S-adenosyl-L-methionine</name>
        <dbReference type="ChEBI" id="CHEBI:59789"/>
        <label>2</label>
    </ligand>
</feature>
<feature type="binding site" evidence="16">
    <location>
        <position position="142"/>
    </location>
    <ligand>
        <name>S-adenosyl-L-methionine</name>
        <dbReference type="ChEBI" id="CHEBI:59789"/>
        <label>1</label>
    </ligand>
</feature>
<keyword evidence="20" id="KW-1185">Reference proteome</keyword>
<evidence type="ECO:0000256" key="9">
    <source>
        <dbReference type="ARBA" id="ARBA00023002"/>
    </source>
</evidence>
<comment type="function">
    <text evidence="13">Involved in the heme biosynthesis. Catalyzes the anaerobic oxidative decarboxylation of propionate groups of rings A and B of coproporphyrinogen III to yield the vinyl groups in protoporphyrinogen IX.</text>
</comment>
<dbReference type="GO" id="GO:0006782">
    <property type="term" value="P:protoporphyrinogen IX biosynthetic process"/>
    <property type="evidence" value="ECO:0007669"/>
    <property type="project" value="UniProtKB-UniPathway"/>
</dbReference>
<keyword evidence="6 15" id="KW-0963">Cytoplasm</keyword>
<feature type="binding site" evidence="17">
    <location>
        <position position="58"/>
    </location>
    <ligand>
        <name>[4Fe-4S] cluster</name>
        <dbReference type="ChEBI" id="CHEBI:49883"/>
        <note>4Fe-4S-S-AdoMet</note>
    </ligand>
</feature>
<dbReference type="SFLD" id="SFLDS00029">
    <property type="entry name" value="Radical_SAM"/>
    <property type="match status" value="1"/>
</dbReference>
<dbReference type="InterPro" id="IPR058240">
    <property type="entry name" value="rSAM_sf"/>
</dbReference>
<comment type="cofactor">
    <cofactor evidence="15 17">
        <name>[4Fe-4S] cluster</name>
        <dbReference type="ChEBI" id="CHEBI:49883"/>
    </cofactor>
    <text evidence="15 17">Binds 1 [4Fe-4S] cluster. The cluster is coordinated with 3 cysteines and an exchangeable S-adenosyl-L-methionine.</text>
</comment>
<evidence type="ECO:0000256" key="8">
    <source>
        <dbReference type="ARBA" id="ARBA00022723"/>
    </source>
</evidence>
<dbReference type="SFLD" id="SFLDG01065">
    <property type="entry name" value="anaerobic_coproporphyrinogen-I"/>
    <property type="match status" value="1"/>
</dbReference>
<dbReference type="SUPFAM" id="SSF102114">
    <property type="entry name" value="Radical SAM enzymes"/>
    <property type="match status" value="1"/>
</dbReference>
<dbReference type="Proteomes" id="UP000249688">
    <property type="component" value="Unassembled WGS sequence"/>
</dbReference>
<dbReference type="Gene3D" id="1.10.10.920">
    <property type="match status" value="1"/>
</dbReference>
<dbReference type="GO" id="GO:0046872">
    <property type="term" value="F:metal ion binding"/>
    <property type="evidence" value="ECO:0007669"/>
    <property type="project" value="UniProtKB-KW"/>
</dbReference>
<evidence type="ECO:0000256" key="7">
    <source>
        <dbReference type="ARBA" id="ARBA00022691"/>
    </source>
</evidence>
<dbReference type="InterPro" id="IPR023404">
    <property type="entry name" value="rSAM_horseshoe"/>
</dbReference>
<feature type="binding site" evidence="16">
    <location>
        <position position="240"/>
    </location>
    <ligand>
        <name>S-adenosyl-L-methionine</name>
        <dbReference type="ChEBI" id="CHEBI:59789"/>
        <label>2</label>
    </ligand>
</feature>
<comment type="subunit">
    <text evidence="4">Monomer.</text>
</comment>
<keyword evidence="12 15" id="KW-0627">Porphyrin biosynthesis</keyword>
<evidence type="ECO:0000256" key="12">
    <source>
        <dbReference type="ARBA" id="ARBA00023244"/>
    </source>
</evidence>
<dbReference type="GO" id="GO:0005737">
    <property type="term" value="C:cytoplasm"/>
    <property type="evidence" value="ECO:0007669"/>
    <property type="project" value="UniProtKB-SubCell"/>
</dbReference>
<evidence type="ECO:0000256" key="10">
    <source>
        <dbReference type="ARBA" id="ARBA00023004"/>
    </source>
</evidence>
<keyword evidence="10 15" id="KW-0408">Iron</keyword>
<feature type="binding site" evidence="16">
    <location>
        <begin position="64"/>
        <end position="66"/>
    </location>
    <ligand>
        <name>S-adenosyl-L-methionine</name>
        <dbReference type="ChEBI" id="CHEBI:59789"/>
        <label>2</label>
    </ligand>
</feature>
<dbReference type="SMART" id="SM00729">
    <property type="entry name" value="Elp3"/>
    <property type="match status" value="1"/>
</dbReference>
<evidence type="ECO:0000256" key="15">
    <source>
        <dbReference type="PIRNR" id="PIRNR000167"/>
    </source>
</evidence>
<dbReference type="CDD" id="cd01335">
    <property type="entry name" value="Radical_SAM"/>
    <property type="match status" value="1"/>
</dbReference>
<dbReference type="NCBIfam" id="TIGR00538">
    <property type="entry name" value="hemN"/>
    <property type="match status" value="1"/>
</dbReference>
<accession>A0A2W7HV17</accession>
<comment type="catalytic activity">
    <reaction evidence="14 15">
        <text>coproporphyrinogen III + 2 S-adenosyl-L-methionine = protoporphyrinogen IX + 2 5'-deoxyadenosine + 2 L-methionine + 2 CO2</text>
        <dbReference type="Rhea" id="RHEA:15425"/>
        <dbReference type="ChEBI" id="CHEBI:16526"/>
        <dbReference type="ChEBI" id="CHEBI:17319"/>
        <dbReference type="ChEBI" id="CHEBI:57307"/>
        <dbReference type="ChEBI" id="CHEBI:57309"/>
        <dbReference type="ChEBI" id="CHEBI:57844"/>
        <dbReference type="ChEBI" id="CHEBI:59789"/>
        <dbReference type="EC" id="1.3.98.3"/>
    </reaction>
</comment>
<sequence>MALSDPDRLHGYATANVPRYTSYPTAAQFAPMREEDWRGWLAKSQASSISLYAHVLFCRELCWYCGCHAQPTRSEARIGRYAEALHAELALLAAALPNSPGLSHLHFGGGTPSILGAAQFLRLVEAIKARFPTVPGAEIAIELDPRRLDEAFIAALATAGVTRASIGLQDISPRVQALMGRLQPADVVGLAVERLRGAGIGAISLDMIYGLPGQTEADVAATAGFAASLGADRVSVFGYAHVPWMRAQQKAIDAATLPGTTERLAQQRRAAAVLVEAGYVEIGLDHFARPADSMALAARQGRLRRNFQGYTTDTATSLLGLGASAIACVPEGFAQNIADERRYLAAIAAGQLPVARGRARTAEEVARWQAMERILCDFRLDLSALPEALLGSALPALRRLAEDGLISLGGGAIEVLPPGRPLVRHVAACFDAELAGQTGRHSRAV</sequence>
<feature type="binding site" evidence="16">
    <location>
        <begin position="110"/>
        <end position="111"/>
    </location>
    <ligand>
        <name>S-adenosyl-L-methionine</name>
        <dbReference type="ChEBI" id="CHEBI:59789"/>
        <label>2</label>
    </ligand>
</feature>
<evidence type="ECO:0000313" key="20">
    <source>
        <dbReference type="Proteomes" id="UP000249688"/>
    </source>
</evidence>
<evidence type="ECO:0000256" key="14">
    <source>
        <dbReference type="ARBA" id="ARBA00048321"/>
    </source>
</evidence>
<evidence type="ECO:0000256" key="17">
    <source>
        <dbReference type="PIRSR" id="PIRSR000167-2"/>
    </source>
</evidence>
<feature type="binding site" evidence="16">
    <location>
        <position position="326"/>
    </location>
    <ligand>
        <name>S-adenosyl-L-methionine</name>
        <dbReference type="ChEBI" id="CHEBI:59789"/>
        <label>1</label>
    </ligand>
</feature>
<keyword evidence="9 15" id="KW-0560">Oxidoreductase</keyword>
<dbReference type="PROSITE" id="PS51918">
    <property type="entry name" value="RADICAL_SAM"/>
    <property type="match status" value="1"/>
</dbReference>
<evidence type="ECO:0000256" key="3">
    <source>
        <dbReference type="ARBA" id="ARBA00005493"/>
    </source>
</evidence>
<comment type="pathway">
    <text evidence="2 15">Porphyrin-containing compound metabolism; protoporphyrin-IX biosynthesis; protoporphyrinogen-IX from coproporphyrinogen-III (AdoMet route): step 1/1.</text>
</comment>
<dbReference type="Pfam" id="PF04055">
    <property type="entry name" value="Radical_SAM"/>
    <property type="match status" value="1"/>
</dbReference>
<evidence type="ECO:0000256" key="16">
    <source>
        <dbReference type="PIRSR" id="PIRSR000167-1"/>
    </source>
</evidence>
<keyword evidence="11 15" id="KW-0411">Iron-sulfur</keyword>
<evidence type="ECO:0000256" key="4">
    <source>
        <dbReference type="ARBA" id="ARBA00011245"/>
    </source>
</evidence>
<dbReference type="PANTHER" id="PTHR13932:SF6">
    <property type="entry name" value="OXYGEN-INDEPENDENT COPROPORPHYRINOGEN III OXIDASE"/>
    <property type="match status" value="1"/>
</dbReference>
<evidence type="ECO:0000313" key="19">
    <source>
        <dbReference type="EMBL" id="PZW37850.1"/>
    </source>
</evidence>
<evidence type="ECO:0000256" key="6">
    <source>
        <dbReference type="ARBA" id="ARBA00022490"/>
    </source>
</evidence>
<evidence type="ECO:0000256" key="13">
    <source>
        <dbReference type="ARBA" id="ARBA00024295"/>
    </source>
</evidence>
<gene>
    <name evidence="19" type="ORF">C8P66_1391</name>
</gene>
<dbReference type="InterPro" id="IPR006638">
    <property type="entry name" value="Elp3/MiaA/NifB-like_rSAM"/>
</dbReference>
<organism evidence="19 20">
    <name type="scientific">Humitalea rosea</name>
    <dbReference type="NCBI Taxonomy" id="990373"/>
    <lineage>
        <taxon>Bacteria</taxon>
        <taxon>Pseudomonadati</taxon>
        <taxon>Pseudomonadota</taxon>
        <taxon>Alphaproteobacteria</taxon>
        <taxon>Acetobacterales</taxon>
        <taxon>Roseomonadaceae</taxon>
        <taxon>Humitalea</taxon>
    </lineage>
</organism>
<comment type="subcellular location">
    <subcellularLocation>
        <location evidence="1 15">Cytoplasm</location>
    </subcellularLocation>
</comment>
<keyword evidence="5 15" id="KW-0004">4Fe-4S</keyword>
<evidence type="ECO:0000256" key="5">
    <source>
        <dbReference type="ARBA" id="ARBA00022485"/>
    </source>
</evidence>
<feature type="domain" description="Radical SAM core" evidence="18">
    <location>
        <begin position="43"/>
        <end position="285"/>
    </location>
</feature>
<feature type="binding site" evidence="16">
    <location>
        <position position="181"/>
    </location>
    <ligand>
        <name>S-adenosyl-L-methionine</name>
        <dbReference type="ChEBI" id="CHEBI:59789"/>
        <label>2</label>
    </ligand>
</feature>
<evidence type="ECO:0000256" key="1">
    <source>
        <dbReference type="ARBA" id="ARBA00004496"/>
    </source>
</evidence>
<dbReference type="Gene3D" id="3.80.30.20">
    <property type="entry name" value="tm_1862 like domain"/>
    <property type="match status" value="1"/>
</dbReference>
<dbReference type="InterPro" id="IPR034505">
    <property type="entry name" value="Coproporphyrinogen-III_oxidase"/>
</dbReference>
<dbReference type="GO" id="GO:0051989">
    <property type="term" value="F:coproporphyrinogen dehydrogenase activity"/>
    <property type="evidence" value="ECO:0007669"/>
    <property type="project" value="UniProtKB-EC"/>
</dbReference>
<proteinExistence type="inferred from homology"/>
<dbReference type="AlphaFoldDB" id="A0A2W7HV17"/>
<dbReference type="PIRSF" id="PIRSF000167">
    <property type="entry name" value="HemN"/>
    <property type="match status" value="1"/>
</dbReference>
<dbReference type="InterPro" id="IPR004558">
    <property type="entry name" value="Coprogen_oxidase_HemN"/>
</dbReference>
<evidence type="ECO:0000256" key="11">
    <source>
        <dbReference type="ARBA" id="ARBA00023014"/>
    </source>
</evidence>
<comment type="similarity">
    <text evidence="3 15">Belongs to the anaerobic coproporphyrinogen-III oxidase family.</text>
</comment>
<keyword evidence="8 15" id="KW-0479">Metal-binding</keyword>
<reference evidence="19 20" key="1">
    <citation type="submission" date="2018-06" db="EMBL/GenBank/DDBJ databases">
        <title>Genomic Encyclopedia of Archaeal and Bacterial Type Strains, Phase II (KMG-II): from individual species to whole genera.</title>
        <authorList>
            <person name="Goeker M."/>
        </authorList>
    </citation>
    <scope>NUCLEOTIDE SEQUENCE [LARGE SCALE GENOMIC DNA]</scope>
    <source>
        <strain evidence="19 20">DSM 24525</strain>
    </source>
</reference>
<dbReference type="GO" id="GO:0051539">
    <property type="term" value="F:4 iron, 4 sulfur cluster binding"/>
    <property type="evidence" value="ECO:0007669"/>
    <property type="project" value="UniProtKB-KW"/>
</dbReference>
<comment type="caution">
    <text evidence="19">The sequence shown here is derived from an EMBL/GenBank/DDBJ whole genome shotgun (WGS) entry which is preliminary data.</text>
</comment>
<dbReference type="UniPathway" id="UPA00251">
    <property type="reaction ID" value="UER00323"/>
</dbReference>
<protein>
    <recommendedName>
        <fullName evidence="15">Coproporphyrinogen-III oxidase</fullName>
        <ecNumber evidence="15">1.3.98.3</ecNumber>
    </recommendedName>
</protein>
<feature type="binding site" evidence="16">
    <location>
        <position position="52"/>
    </location>
    <ligand>
        <name>S-adenosyl-L-methionine</name>
        <dbReference type="ChEBI" id="CHEBI:59789"/>
        <label>1</label>
    </ligand>
</feature>
<evidence type="ECO:0000259" key="18">
    <source>
        <dbReference type="PROSITE" id="PS51918"/>
    </source>
</evidence>
<dbReference type="PANTHER" id="PTHR13932">
    <property type="entry name" value="COPROPORPHYRINIGEN III OXIDASE"/>
    <property type="match status" value="1"/>
</dbReference>
<dbReference type="OrthoDB" id="9808022at2"/>
<evidence type="ECO:0000256" key="2">
    <source>
        <dbReference type="ARBA" id="ARBA00004785"/>
    </source>
</evidence>
<dbReference type="RefSeq" id="WP_111400409.1">
    <property type="nucleotide sequence ID" value="NZ_QKYU01000039.1"/>
</dbReference>